<dbReference type="PANTHER" id="PTHR39337:SF1">
    <property type="entry name" value="BLR5642 PROTEIN"/>
    <property type="match status" value="1"/>
</dbReference>
<organism evidence="1 2">
    <name type="scientific">Koribacter versatilis (strain Ellin345)</name>
    <dbReference type="NCBI Taxonomy" id="204669"/>
    <lineage>
        <taxon>Bacteria</taxon>
        <taxon>Pseudomonadati</taxon>
        <taxon>Acidobacteriota</taxon>
        <taxon>Terriglobia</taxon>
        <taxon>Terriglobales</taxon>
        <taxon>Candidatus Korobacteraceae</taxon>
        <taxon>Candidatus Korobacter</taxon>
    </lineage>
</organism>
<dbReference type="Proteomes" id="UP000002432">
    <property type="component" value="Chromosome"/>
</dbReference>
<dbReference type="STRING" id="204669.Acid345_4520"/>
<proteinExistence type="predicted"/>
<dbReference type="AlphaFoldDB" id="Q1IHY0"/>
<dbReference type="InterPro" id="IPR007438">
    <property type="entry name" value="DUF488"/>
</dbReference>
<dbReference type="EMBL" id="CP000360">
    <property type="protein sequence ID" value="ABF43520.1"/>
    <property type="molecule type" value="Genomic_DNA"/>
</dbReference>
<dbReference type="KEGG" id="aba:Acid345_4520"/>
<reference evidence="1 2" key="1">
    <citation type="journal article" date="2009" name="Appl. Environ. Microbiol.">
        <title>Three genomes from the phylum Acidobacteria provide insight into the lifestyles of these microorganisms in soils.</title>
        <authorList>
            <person name="Ward N.L."/>
            <person name="Challacombe J.F."/>
            <person name="Janssen P.H."/>
            <person name="Henrissat B."/>
            <person name="Coutinho P.M."/>
            <person name="Wu M."/>
            <person name="Xie G."/>
            <person name="Haft D.H."/>
            <person name="Sait M."/>
            <person name="Badger J."/>
            <person name="Barabote R.D."/>
            <person name="Bradley B."/>
            <person name="Brettin T.S."/>
            <person name="Brinkac L.M."/>
            <person name="Bruce D."/>
            <person name="Creasy T."/>
            <person name="Daugherty S.C."/>
            <person name="Davidsen T.M."/>
            <person name="DeBoy R.T."/>
            <person name="Detter J.C."/>
            <person name="Dodson R.J."/>
            <person name="Durkin A.S."/>
            <person name="Ganapathy A."/>
            <person name="Gwinn-Giglio M."/>
            <person name="Han C.S."/>
            <person name="Khouri H."/>
            <person name="Kiss H."/>
            <person name="Kothari S.P."/>
            <person name="Madupu R."/>
            <person name="Nelson K.E."/>
            <person name="Nelson W.C."/>
            <person name="Paulsen I."/>
            <person name="Penn K."/>
            <person name="Ren Q."/>
            <person name="Rosovitz M.J."/>
            <person name="Selengut J.D."/>
            <person name="Shrivastava S."/>
            <person name="Sullivan S.A."/>
            <person name="Tapia R."/>
            <person name="Thompson L.S."/>
            <person name="Watkins K.L."/>
            <person name="Yang Q."/>
            <person name="Yu C."/>
            <person name="Zafar N."/>
            <person name="Zhou L."/>
            <person name="Kuske C.R."/>
        </authorList>
    </citation>
    <scope>NUCLEOTIDE SEQUENCE [LARGE SCALE GENOMIC DNA]</scope>
    <source>
        <strain evidence="1 2">Ellin345</strain>
    </source>
</reference>
<dbReference type="RefSeq" id="WP_011525317.1">
    <property type="nucleotide sequence ID" value="NC_008009.1"/>
</dbReference>
<dbReference type="PANTHER" id="PTHR39337">
    <property type="entry name" value="BLR5642 PROTEIN"/>
    <property type="match status" value="1"/>
</dbReference>
<dbReference type="OrthoDB" id="9789109at2"/>
<keyword evidence="2" id="KW-1185">Reference proteome</keyword>
<dbReference type="EnsemblBacteria" id="ABF43520">
    <property type="protein sequence ID" value="ABF43520"/>
    <property type="gene ID" value="Acid345_4520"/>
</dbReference>
<gene>
    <name evidence="1" type="ordered locus">Acid345_4520</name>
</gene>
<evidence type="ECO:0000313" key="1">
    <source>
        <dbReference type="EMBL" id="ABF43520.1"/>
    </source>
</evidence>
<dbReference type="PIRSF" id="PIRSF024492">
    <property type="entry name" value="UCP024492"/>
    <property type="match status" value="1"/>
</dbReference>
<accession>Q1IHY0</accession>
<name>Q1IHY0_KORVE</name>
<sequence>MTTFYTIGHSTRSLAELIEVLQAHGIKNLVDIRAFPASRRLPYFNRESLEVELPHAGITYFWEPHMGGRRKRITKESRNTAIRSDSFRNYADYMLTPEFQQAAADVKKLADERPTAYMCAEKLYFQCHRMMVSDYYVAHGGQVLHILDGNPPKPHTLMKEANLVNGELIYNAGQLF</sequence>
<dbReference type="Pfam" id="PF04343">
    <property type="entry name" value="DUF488"/>
    <property type="match status" value="1"/>
</dbReference>
<evidence type="ECO:0000313" key="2">
    <source>
        <dbReference type="Proteomes" id="UP000002432"/>
    </source>
</evidence>
<dbReference type="InterPro" id="IPR014519">
    <property type="entry name" value="UCP024492"/>
</dbReference>
<dbReference type="HOGENOM" id="CLU_077467_0_1_0"/>
<evidence type="ECO:0008006" key="3">
    <source>
        <dbReference type="Google" id="ProtNLM"/>
    </source>
</evidence>
<protein>
    <recommendedName>
        <fullName evidence="3">Fe-S cluster assembly protein HesB</fullName>
    </recommendedName>
</protein>
<dbReference type="eggNOG" id="COG5483">
    <property type="taxonomic scope" value="Bacteria"/>
</dbReference>